<comment type="similarity">
    <text evidence="3 4">Belongs to the intermediate filament family.</text>
</comment>
<feature type="region of interest" description="Disordered" evidence="6">
    <location>
        <begin position="453"/>
        <end position="513"/>
    </location>
</feature>
<evidence type="ECO:0000256" key="6">
    <source>
        <dbReference type="SAM" id="MobiDB-lite"/>
    </source>
</evidence>
<dbReference type="PROSITE" id="PS51842">
    <property type="entry name" value="IF_ROD_2"/>
    <property type="match status" value="1"/>
</dbReference>
<dbReference type="InterPro" id="IPR016451">
    <property type="entry name" value="Intermed_filament_ifa/ifb"/>
</dbReference>
<feature type="domain" description="LTD" evidence="7">
    <location>
        <begin position="505"/>
        <end position="627"/>
    </location>
</feature>
<dbReference type="SMART" id="SM01391">
    <property type="entry name" value="Filament"/>
    <property type="match status" value="1"/>
</dbReference>
<accession>O97340</accession>
<proteinExistence type="evidence at transcript level"/>
<reference evidence="9" key="1">
    <citation type="journal article" date="1998" name="J. Mol. Evol.">
        <title>Molecular phylogeny of metazoan intermediate filament proteins.</title>
        <authorList>
            <person name="Erber A."/>
            <person name="Riemer D."/>
            <person name="Bovenschulte M."/>
            <person name="Weber K."/>
        </authorList>
    </citation>
    <scope>NUCLEOTIDE SEQUENCE</scope>
</reference>
<organism evidence="9">
    <name type="scientific">Phoronis ijimai</name>
    <dbReference type="NCBI Taxonomy" id="115423"/>
    <lineage>
        <taxon>Eukaryota</taxon>
        <taxon>Metazoa</taxon>
        <taxon>Spiralia</taxon>
        <taxon>Lophotrochozoa</taxon>
        <taxon>Phoronida</taxon>
        <taxon>Phoronidae</taxon>
        <taxon>Phoronis</taxon>
    </lineage>
</organism>
<dbReference type="InterPro" id="IPR036415">
    <property type="entry name" value="Lamin_tail_dom_sf"/>
</dbReference>
<evidence type="ECO:0000256" key="5">
    <source>
        <dbReference type="SAM" id="Coils"/>
    </source>
</evidence>
<feature type="domain" description="IF rod" evidence="8">
    <location>
        <begin position="100"/>
        <end position="453"/>
    </location>
</feature>
<evidence type="ECO:0000256" key="4">
    <source>
        <dbReference type="RuleBase" id="RU000685"/>
    </source>
</evidence>
<dbReference type="PANTHER" id="PTHR45721">
    <property type="entry name" value="LAMIN DM0-RELATED"/>
    <property type="match status" value="1"/>
</dbReference>
<feature type="compositionally biased region" description="Polar residues" evidence="6">
    <location>
        <begin position="479"/>
        <end position="492"/>
    </location>
</feature>
<dbReference type="PROSITE" id="PS00226">
    <property type="entry name" value="IF_ROD_1"/>
    <property type="match status" value="1"/>
</dbReference>
<dbReference type="SUPFAM" id="SSF74853">
    <property type="entry name" value="Lamin A/C globular tail domain"/>
    <property type="match status" value="1"/>
</dbReference>
<evidence type="ECO:0000256" key="2">
    <source>
        <dbReference type="ARBA" id="ARBA00023054"/>
    </source>
</evidence>
<dbReference type="GO" id="GO:0006998">
    <property type="term" value="P:nuclear envelope organization"/>
    <property type="evidence" value="ECO:0007669"/>
    <property type="project" value="TreeGrafter"/>
</dbReference>
<keyword evidence="1 3" id="KW-0403">Intermediate filament</keyword>
<feature type="region of interest" description="Disordered" evidence="6">
    <location>
        <begin position="1"/>
        <end position="46"/>
    </location>
</feature>
<dbReference type="PANTHER" id="PTHR45721:SF12">
    <property type="entry name" value="INTERMEDIATE FILAMENT PROTEIN IFA-1"/>
    <property type="match status" value="1"/>
</dbReference>
<dbReference type="GO" id="GO:0005882">
    <property type="term" value="C:intermediate filament"/>
    <property type="evidence" value="ECO:0007669"/>
    <property type="project" value="UniProtKB-UniRule"/>
</dbReference>
<dbReference type="Gene3D" id="1.20.5.170">
    <property type="match status" value="1"/>
</dbReference>
<dbReference type="Pfam" id="PF00932">
    <property type="entry name" value="LTD"/>
    <property type="match status" value="1"/>
</dbReference>
<dbReference type="PROSITE" id="PS51841">
    <property type="entry name" value="LTD"/>
    <property type="match status" value="1"/>
</dbReference>
<dbReference type="PIRSF" id="PIRSF005546">
    <property type="entry name" value="Intermed_filamnt_Ifb-2"/>
    <property type="match status" value="1"/>
</dbReference>
<dbReference type="InterPro" id="IPR039008">
    <property type="entry name" value="IF_rod_dom"/>
</dbReference>
<dbReference type="AlphaFoldDB" id="O97340"/>
<dbReference type="GO" id="GO:0090435">
    <property type="term" value="P:protein localization to nuclear envelope"/>
    <property type="evidence" value="ECO:0007669"/>
    <property type="project" value="TreeGrafter"/>
</dbReference>
<evidence type="ECO:0000256" key="3">
    <source>
        <dbReference type="PIRNR" id="PIRNR005546"/>
    </source>
</evidence>
<protein>
    <submittedName>
        <fullName evidence="9">Cytoplasmic intermediate filament protein</fullName>
    </submittedName>
</protein>
<dbReference type="Gene3D" id="2.60.40.1260">
    <property type="entry name" value="Lamin Tail domain"/>
    <property type="match status" value="1"/>
</dbReference>
<dbReference type="Pfam" id="PF00038">
    <property type="entry name" value="Filament"/>
    <property type="match status" value="1"/>
</dbReference>
<dbReference type="GO" id="GO:0005200">
    <property type="term" value="F:structural constituent of cytoskeleton"/>
    <property type="evidence" value="ECO:0007669"/>
    <property type="project" value="TreeGrafter"/>
</dbReference>
<evidence type="ECO:0000313" key="9">
    <source>
        <dbReference type="EMBL" id="CAB38181.1"/>
    </source>
</evidence>
<sequence length="631" mass="71028">MSTKSSSKVTSYSSPGKTTSYTSSSSRVTRPVSQAKGRYSLGQRGGRMSLGGGFGGGYGGGGGGMITREVSYGVHSASPQAMNNVSSSSVNTILTNRSVEKKDMQDLNERFAGYIEKVRFLEAQNKKLAAELTDLRSKWGEPSKKIKDMYEAELKQQKQLYDDSVKDNEKLRIQVDRLTDNLEEANDKIERLEQQLAEVTEDNRQKDQQISDLTTELELLRKRIDSLESERARDKAEIERLNAELMKARMDLDNETLARVDAENRCHSLEEEFEFMKRIMEQELKDLAALAYRDTTEENRSYWKNGLSKVIRDLRKEYDRKLDTVRSQSEAFNNVKMQEFSTGHARKDSEVIRLTEINRSLQNRLDDQNERLAAAEAELAKYKKLYEDLLNELDQKQRDWDAEMARKEQEIAELRAGLEQLMANLDRVTDAKLSLELEITAYRLMLEGEETRLSNDRDKNAAGDSPRKSRDSGKGAPASNDSATKPASSVAQSGGEKPDDGEMQAKTTYSRTAKGPVSICATGKLGEFVEIENSGRDDFKMDGYSISRNIDGKATTFKIPGGIVLSKKETPGSKIRFYKKGGKDQDKKNATKFDMDTEMETWGMGAQIITMLLNQNGNNKATHTQKTVFTT</sequence>
<evidence type="ECO:0000256" key="1">
    <source>
        <dbReference type="ARBA" id="ARBA00022754"/>
    </source>
</evidence>
<dbReference type="InterPro" id="IPR018039">
    <property type="entry name" value="IF_conserved"/>
</dbReference>
<dbReference type="GO" id="GO:0031507">
    <property type="term" value="P:heterochromatin formation"/>
    <property type="evidence" value="ECO:0007669"/>
    <property type="project" value="TreeGrafter"/>
</dbReference>
<name>O97340_9BILA</name>
<keyword evidence="2 3" id="KW-0175">Coiled coil</keyword>
<dbReference type="GO" id="GO:0007097">
    <property type="term" value="P:nuclear migration"/>
    <property type="evidence" value="ECO:0007669"/>
    <property type="project" value="TreeGrafter"/>
</dbReference>
<dbReference type="Gene3D" id="1.20.5.1160">
    <property type="entry name" value="Vasodilator-stimulated phosphoprotein"/>
    <property type="match status" value="1"/>
</dbReference>
<dbReference type="EMBL" id="AJ004936">
    <property type="protein sequence ID" value="CAB38181.1"/>
    <property type="molecule type" value="mRNA"/>
</dbReference>
<feature type="compositionally biased region" description="Low complexity" evidence="6">
    <location>
        <begin position="1"/>
        <end position="33"/>
    </location>
</feature>
<feature type="coiled-coil region" evidence="5">
    <location>
        <begin position="351"/>
        <end position="438"/>
    </location>
</feature>
<dbReference type="InterPro" id="IPR001322">
    <property type="entry name" value="Lamin_tail_dom"/>
</dbReference>
<feature type="coiled-coil region" evidence="5">
    <location>
        <begin position="104"/>
        <end position="279"/>
    </location>
</feature>
<dbReference type="SUPFAM" id="SSF64593">
    <property type="entry name" value="Intermediate filament protein, coiled coil region"/>
    <property type="match status" value="2"/>
</dbReference>
<dbReference type="GO" id="GO:0051664">
    <property type="term" value="P:nuclear pore localization"/>
    <property type="evidence" value="ECO:0007669"/>
    <property type="project" value="TreeGrafter"/>
</dbReference>
<feature type="compositionally biased region" description="Basic and acidic residues" evidence="6">
    <location>
        <begin position="453"/>
        <end position="473"/>
    </location>
</feature>
<dbReference type="GO" id="GO:0005652">
    <property type="term" value="C:nuclear lamina"/>
    <property type="evidence" value="ECO:0007669"/>
    <property type="project" value="TreeGrafter"/>
</dbReference>
<evidence type="ECO:0000259" key="7">
    <source>
        <dbReference type="PROSITE" id="PS51841"/>
    </source>
</evidence>
<evidence type="ECO:0000259" key="8">
    <source>
        <dbReference type="PROSITE" id="PS51842"/>
    </source>
</evidence>